<evidence type="ECO:0000256" key="1">
    <source>
        <dbReference type="SAM" id="Phobius"/>
    </source>
</evidence>
<accession>A0ABT1RM98</accession>
<dbReference type="EMBL" id="JANFXK010000005">
    <property type="protein sequence ID" value="MCQ4636297.1"/>
    <property type="molecule type" value="Genomic_DNA"/>
</dbReference>
<evidence type="ECO:0000313" key="3">
    <source>
        <dbReference type="Proteomes" id="UP001524502"/>
    </source>
</evidence>
<feature type="transmembrane region" description="Helical" evidence="1">
    <location>
        <begin position="178"/>
        <end position="198"/>
    </location>
</feature>
<reference evidence="2 3" key="1">
    <citation type="submission" date="2022-06" db="EMBL/GenBank/DDBJ databases">
        <title>Isolation of gut microbiota from human fecal samples.</title>
        <authorList>
            <person name="Pamer E.G."/>
            <person name="Barat B."/>
            <person name="Waligurski E."/>
            <person name="Medina S."/>
            <person name="Paddock L."/>
            <person name="Mostad J."/>
        </authorList>
    </citation>
    <scope>NUCLEOTIDE SEQUENCE [LARGE SCALE GENOMIC DNA]</scope>
    <source>
        <strain evidence="2 3">SL.3.17</strain>
    </source>
</reference>
<proteinExistence type="predicted"/>
<comment type="caution">
    <text evidence="2">The sequence shown here is derived from an EMBL/GenBank/DDBJ whole genome shotgun (WGS) entry which is preliminary data.</text>
</comment>
<keyword evidence="1" id="KW-1133">Transmembrane helix</keyword>
<dbReference type="PANTHER" id="PTHR37305:SF1">
    <property type="entry name" value="MEMBRANE PROTEIN"/>
    <property type="match status" value="1"/>
</dbReference>
<sequence length="253" mass="27544">MNGFIAFTKKELCESLRTYKLIILGIVFLLLGIMSPLTAKLMPELIGSFLPEGMTMSIAEPTAMDSWMQFFKNVPQIGLVVTVILFSAMISGELSRGTLVNVLTKGLCRSSVILAKFLAALLTFTAAYVLCFAACLGYTVLYWHDPVSLLPLAVFALWAFGILLIASLLLGGVLFRSGYGALLFTGGFTVCLFLLNFFPQVQKFSPLRLAADNVSLLSGELAASDFAIPFVICGLLLIVFLWAAVSLFNRKQI</sequence>
<feature type="transmembrane region" description="Helical" evidence="1">
    <location>
        <begin position="226"/>
        <end position="248"/>
    </location>
</feature>
<feature type="transmembrane region" description="Helical" evidence="1">
    <location>
        <begin position="21"/>
        <end position="39"/>
    </location>
</feature>
<feature type="transmembrane region" description="Helical" evidence="1">
    <location>
        <begin position="149"/>
        <end position="171"/>
    </location>
</feature>
<dbReference type="RefSeq" id="WP_256131481.1">
    <property type="nucleotide sequence ID" value="NZ_JANFXK010000005.1"/>
</dbReference>
<evidence type="ECO:0000313" key="2">
    <source>
        <dbReference type="EMBL" id="MCQ4636297.1"/>
    </source>
</evidence>
<feature type="transmembrane region" description="Helical" evidence="1">
    <location>
        <begin position="74"/>
        <end position="92"/>
    </location>
</feature>
<dbReference type="Proteomes" id="UP001524502">
    <property type="component" value="Unassembled WGS sequence"/>
</dbReference>
<name>A0ABT1RM98_9FIRM</name>
<protein>
    <submittedName>
        <fullName evidence="2">ABC transporter permease subunit</fullName>
    </submittedName>
</protein>
<keyword evidence="1" id="KW-0812">Transmembrane</keyword>
<keyword evidence="3" id="KW-1185">Reference proteome</keyword>
<keyword evidence="1" id="KW-0472">Membrane</keyword>
<organism evidence="2 3">
    <name type="scientific">Anaerovorax odorimutans</name>
    <dbReference type="NCBI Taxonomy" id="109327"/>
    <lineage>
        <taxon>Bacteria</taxon>
        <taxon>Bacillati</taxon>
        <taxon>Bacillota</taxon>
        <taxon>Clostridia</taxon>
        <taxon>Peptostreptococcales</taxon>
        <taxon>Anaerovoracaceae</taxon>
        <taxon>Anaerovorax</taxon>
    </lineage>
</organism>
<dbReference type="PANTHER" id="PTHR37305">
    <property type="entry name" value="INTEGRAL MEMBRANE PROTEIN-RELATED"/>
    <property type="match status" value="1"/>
</dbReference>
<gene>
    <name evidence="2" type="ORF">NE619_06110</name>
</gene>
<feature type="transmembrane region" description="Helical" evidence="1">
    <location>
        <begin position="113"/>
        <end position="143"/>
    </location>
</feature>